<keyword evidence="2" id="KW-1185">Reference proteome</keyword>
<evidence type="ECO:0000313" key="1">
    <source>
        <dbReference type="EMBL" id="CAI9720340.1"/>
    </source>
</evidence>
<accession>A0AA36AQ84</accession>
<gene>
    <name evidence="1" type="ORF">OCTVUL_1B022696</name>
</gene>
<protein>
    <submittedName>
        <fullName evidence="1">Uncharacterized protein</fullName>
    </submittedName>
</protein>
<sequence length="71" mass="8145">MDHYDGDDGNKNVDKRILRSLEDEVTDVNNGSRRLIYIFPNYDIRVGDSEMLSERHIAVASVKGKIDTYDV</sequence>
<reference evidence="1" key="1">
    <citation type="submission" date="2023-08" db="EMBL/GenBank/DDBJ databases">
        <authorList>
            <person name="Alioto T."/>
            <person name="Alioto T."/>
            <person name="Gomez Garrido J."/>
        </authorList>
    </citation>
    <scope>NUCLEOTIDE SEQUENCE</scope>
</reference>
<evidence type="ECO:0000313" key="2">
    <source>
        <dbReference type="Proteomes" id="UP001162480"/>
    </source>
</evidence>
<dbReference type="EMBL" id="OX597816">
    <property type="protein sequence ID" value="CAI9720340.1"/>
    <property type="molecule type" value="Genomic_DNA"/>
</dbReference>
<organism evidence="1 2">
    <name type="scientific">Octopus vulgaris</name>
    <name type="common">Common octopus</name>
    <dbReference type="NCBI Taxonomy" id="6645"/>
    <lineage>
        <taxon>Eukaryota</taxon>
        <taxon>Metazoa</taxon>
        <taxon>Spiralia</taxon>
        <taxon>Lophotrochozoa</taxon>
        <taxon>Mollusca</taxon>
        <taxon>Cephalopoda</taxon>
        <taxon>Coleoidea</taxon>
        <taxon>Octopodiformes</taxon>
        <taxon>Octopoda</taxon>
        <taxon>Incirrata</taxon>
        <taxon>Octopodidae</taxon>
        <taxon>Octopus</taxon>
    </lineage>
</organism>
<dbReference type="Proteomes" id="UP001162480">
    <property type="component" value="Chromosome 3"/>
</dbReference>
<dbReference type="AlphaFoldDB" id="A0AA36AQ84"/>
<name>A0AA36AQ84_OCTVU</name>
<proteinExistence type="predicted"/>